<dbReference type="EMBL" id="BQKI01000088">
    <property type="protein sequence ID" value="GJN35988.1"/>
    <property type="molecule type" value="Genomic_DNA"/>
</dbReference>
<dbReference type="InterPro" id="IPR036869">
    <property type="entry name" value="J_dom_sf"/>
</dbReference>
<dbReference type="Pfam" id="PF01556">
    <property type="entry name" value="DnaJ_C"/>
    <property type="match status" value="2"/>
</dbReference>
<dbReference type="InterPro" id="IPR002939">
    <property type="entry name" value="DnaJ_C"/>
</dbReference>
<feature type="signal peptide" evidence="6">
    <location>
        <begin position="1"/>
        <end position="28"/>
    </location>
</feature>
<dbReference type="GO" id="GO:0006457">
    <property type="term" value="P:protein folding"/>
    <property type="evidence" value="ECO:0007669"/>
    <property type="project" value="InterPro"/>
</dbReference>
<protein>
    <recommendedName>
        <fullName evidence="4">DnaJ protein ERDJ3B</fullName>
    </recommendedName>
    <alternativeName>
        <fullName evidence="5">Endoplasmic reticulum dnaJ domain-containing protein 3B</fullName>
    </alternativeName>
</protein>
<dbReference type="InterPro" id="IPR001623">
    <property type="entry name" value="DnaJ_domain"/>
</dbReference>
<keyword evidence="6" id="KW-0732">Signal</keyword>
<gene>
    <name evidence="8" type="primary">gb24810</name>
    <name evidence="8" type="ORF">PR202_gb24810</name>
</gene>
<dbReference type="Gene3D" id="1.10.287.110">
    <property type="entry name" value="DnaJ domain"/>
    <property type="match status" value="1"/>
</dbReference>
<dbReference type="PANTHER" id="PTHR43888">
    <property type="entry name" value="DNAJ-LIKE-2, ISOFORM A-RELATED"/>
    <property type="match status" value="1"/>
</dbReference>
<reference evidence="8" key="1">
    <citation type="journal article" date="2018" name="DNA Res.">
        <title>Multiple hybrid de novo genome assembly of finger millet, an orphan allotetraploid crop.</title>
        <authorList>
            <person name="Hatakeyama M."/>
            <person name="Aluri S."/>
            <person name="Balachadran M.T."/>
            <person name="Sivarajan S.R."/>
            <person name="Patrignani A."/>
            <person name="Gruter S."/>
            <person name="Poveda L."/>
            <person name="Shimizu-Inatsugi R."/>
            <person name="Baeten J."/>
            <person name="Francoijs K.J."/>
            <person name="Nataraja K.N."/>
            <person name="Reddy Y.A.N."/>
            <person name="Phadnis S."/>
            <person name="Ravikumar R.L."/>
            <person name="Schlapbach R."/>
            <person name="Sreeman S.M."/>
            <person name="Shimizu K.K."/>
        </authorList>
    </citation>
    <scope>NUCLEOTIDE SEQUENCE</scope>
</reference>
<evidence type="ECO:0000313" key="9">
    <source>
        <dbReference type="Proteomes" id="UP001054889"/>
    </source>
</evidence>
<keyword evidence="3" id="KW-0143">Chaperone</keyword>
<evidence type="ECO:0000256" key="6">
    <source>
        <dbReference type="SAM" id="SignalP"/>
    </source>
</evidence>
<dbReference type="InterPro" id="IPR044713">
    <property type="entry name" value="DNJA1/2-like"/>
</dbReference>
<dbReference type="GO" id="GO:0005788">
    <property type="term" value="C:endoplasmic reticulum lumen"/>
    <property type="evidence" value="ECO:0007669"/>
    <property type="project" value="UniProtKB-ARBA"/>
</dbReference>
<dbReference type="Proteomes" id="UP001054889">
    <property type="component" value="Unassembled WGS sequence"/>
</dbReference>
<dbReference type="PROSITE" id="PS00636">
    <property type="entry name" value="DNAJ_1"/>
    <property type="match status" value="1"/>
</dbReference>
<feature type="chain" id="PRO_5043573899" description="DnaJ protein ERDJ3B" evidence="6">
    <location>
        <begin position="29"/>
        <end position="281"/>
    </location>
</feature>
<dbReference type="AlphaFoldDB" id="A0AAV5FM61"/>
<organism evidence="8 9">
    <name type="scientific">Eleusine coracana subsp. coracana</name>
    <dbReference type="NCBI Taxonomy" id="191504"/>
    <lineage>
        <taxon>Eukaryota</taxon>
        <taxon>Viridiplantae</taxon>
        <taxon>Streptophyta</taxon>
        <taxon>Embryophyta</taxon>
        <taxon>Tracheophyta</taxon>
        <taxon>Spermatophyta</taxon>
        <taxon>Magnoliopsida</taxon>
        <taxon>Liliopsida</taxon>
        <taxon>Poales</taxon>
        <taxon>Poaceae</taxon>
        <taxon>PACMAD clade</taxon>
        <taxon>Chloridoideae</taxon>
        <taxon>Cynodonteae</taxon>
        <taxon>Eleusininae</taxon>
        <taxon>Eleusine</taxon>
    </lineage>
</organism>
<reference evidence="8" key="2">
    <citation type="submission" date="2021-12" db="EMBL/GenBank/DDBJ databases">
        <title>Resequencing data analysis of finger millet.</title>
        <authorList>
            <person name="Hatakeyama M."/>
            <person name="Aluri S."/>
            <person name="Balachadran M.T."/>
            <person name="Sivarajan S.R."/>
            <person name="Poveda L."/>
            <person name="Shimizu-Inatsugi R."/>
            <person name="Schlapbach R."/>
            <person name="Sreeman S.M."/>
            <person name="Shimizu K.K."/>
        </authorList>
    </citation>
    <scope>NUCLEOTIDE SEQUENCE</scope>
</reference>
<dbReference type="FunFam" id="2.60.260.20:FF:000013">
    <property type="entry name" value="DnaJ subfamily B member 11"/>
    <property type="match status" value="1"/>
</dbReference>
<dbReference type="Pfam" id="PF00226">
    <property type="entry name" value="DnaJ"/>
    <property type="match status" value="1"/>
</dbReference>
<dbReference type="SUPFAM" id="SSF49493">
    <property type="entry name" value="HSP40/DnaJ peptide-binding domain"/>
    <property type="match status" value="2"/>
</dbReference>
<evidence type="ECO:0000256" key="1">
    <source>
        <dbReference type="ARBA" id="ARBA00004240"/>
    </source>
</evidence>
<dbReference type="GO" id="GO:0030544">
    <property type="term" value="F:Hsp70 protein binding"/>
    <property type="evidence" value="ECO:0007669"/>
    <property type="project" value="InterPro"/>
</dbReference>
<comment type="caution">
    <text evidence="8">The sequence shown here is derived from an EMBL/GenBank/DDBJ whole genome shotgun (WGS) entry which is preliminary data.</text>
</comment>
<evidence type="ECO:0000313" key="8">
    <source>
        <dbReference type="EMBL" id="GJN35988.1"/>
    </source>
</evidence>
<dbReference type="GO" id="GO:0051082">
    <property type="term" value="F:unfolded protein binding"/>
    <property type="evidence" value="ECO:0007669"/>
    <property type="project" value="InterPro"/>
</dbReference>
<keyword evidence="9" id="KW-1185">Reference proteome</keyword>
<accession>A0AAV5FM61</accession>
<sequence length="281" mass="31188">MVAPARGGAARLAAAFLVLLHLVAAIAGKSFYDVLQVPKGASEDQIKRSYRKLALKYHPDKNPGNEEATKRFAEINNAYEVLTDQEKRKIYDRYGEEGLKQFQGGRGGGGGMNIQDIFSNFFGGGGMEEEEEQIIKGDEVVVELEASLEDLYMGGSLKVPFFLNLSKVCDQCPNVKYIREGDFLTVDIEKGMQDGQEVLFFEEGEPKIDGEPGDLKLQALVGFEKNIKHLDNHLIEIGTKGITKPKEVRKYKGEGMPLYQSNKKGDLYVTFEVLVPKNTNG</sequence>
<dbReference type="CDD" id="cd06257">
    <property type="entry name" value="DnaJ"/>
    <property type="match status" value="1"/>
</dbReference>
<proteinExistence type="predicted"/>
<dbReference type="SUPFAM" id="SSF46565">
    <property type="entry name" value="Chaperone J-domain"/>
    <property type="match status" value="1"/>
</dbReference>
<dbReference type="InterPro" id="IPR008971">
    <property type="entry name" value="HSP40/DnaJ_pept-bd"/>
</dbReference>
<dbReference type="CDD" id="cd10747">
    <property type="entry name" value="DnaJ_C"/>
    <property type="match status" value="1"/>
</dbReference>
<dbReference type="InterPro" id="IPR018253">
    <property type="entry name" value="DnaJ_domain_CS"/>
</dbReference>
<dbReference type="FunFam" id="1.10.287.110:FF:000062">
    <property type="entry name" value="DnaJ protein ERDJ3B"/>
    <property type="match status" value="1"/>
</dbReference>
<comment type="subcellular location">
    <subcellularLocation>
        <location evidence="1">Endoplasmic reticulum</location>
    </subcellularLocation>
</comment>
<dbReference type="PRINTS" id="PR00625">
    <property type="entry name" value="JDOMAIN"/>
</dbReference>
<evidence type="ECO:0000256" key="5">
    <source>
        <dbReference type="ARBA" id="ARBA00078644"/>
    </source>
</evidence>
<feature type="domain" description="J" evidence="7">
    <location>
        <begin position="30"/>
        <end position="95"/>
    </location>
</feature>
<evidence type="ECO:0000256" key="2">
    <source>
        <dbReference type="ARBA" id="ARBA00022824"/>
    </source>
</evidence>
<keyword evidence="2" id="KW-0256">Endoplasmic reticulum</keyword>
<name>A0AAV5FM61_ELECO</name>
<dbReference type="PROSITE" id="PS50076">
    <property type="entry name" value="DNAJ_2"/>
    <property type="match status" value="1"/>
</dbReference>
<evidence type="ECO:0000256" key="4">
    <source>
        <dbReference type="ARBA" id="ARBA00069679"/>
    </source>
</evidence>
<dbReference type="Gene3D" id="2.60.260.20">
    <property type="entry name" value="Urease metallochaperone UreE, N-terminal domain"/>
    <property type="match status" value="2"/>
</dbReference>
<evidence type="ECO:0000259" key="7">
    <source>
        <dbReference type="PROSITE" id="PS50076"/>
    </source>
</evidence>
<dbReference type="SMART" id="SM00271">
    <property type="entry name" value="DnaJ"/>
    <property type="match status" value="1"/>
</dbReference>
<evidence type="ECO:0000256" key="3">
    <source>
        <dbReference type="ARBA" id="ARBA00023186"/>
    </source>
</evidence>